<gene>
    <name evidence="1" type="ordered locus">BCA_4941</name>
</gene>
<sequence>MNKNEFELLKYQIELLKKMVNIDENPLYDYMIDYNITREQHNIFIDILSAFSLQLKRQSEQLAKDGVKYFESHKESMLSKYSHLDTTVLKELSLENAPTYEVFSSLINKFLPEDVEPLTLLKRTNRQGIYTDICDHLISASQK</sequence>
<evidence type="ECO:0000313" key="1">
    <source>
        <dbReference type="EMBL" id="ACO27042.1"/>
    </source>
</evidence>
<protein>
    <recommendedName>
        <fullName evidence="3">DUF1878 domain-containing protein</fullName>
    </recommendedName>
</protein>
<name>A0A158RIW8_BACC3</name>
<dbReference type="RefSeq" id="WP_001038629.1">
    <property type="nucleotide sequence ID" value="NC_012472.1"/>
</dbReference>
<dbReference type="EMBL" id="CP001407">
    <property type="protein sequence ID" value="ACO27042.1"/>
    <property type="molecule type" value="Genomic_DNA"/>
</dbReference>
<dbReference type="KEGG" id="bcx:BCA_4941"/>
<reference evidence="1 2" key="1">
    <citation type="submission" date="2009-02" db="EMBL/GenBank/DDBJ databases">
        <title>Genome sequence of Bacillus cereus 03BB102.</title>
        <authorList>
            <person name="Dodson R.J."/>
            <person name="Jackson P."/>
            <person name="Munk A.C."/>
            <person name="Brettin T."/>
            <person name="Bruce D."/>
            <person name="Detter C."/>
            <person name="Tapia R."/>
            <person name="Han C."/>
            <person name="Sutton G."/>
            <person name="Sims D."/>
        </authorList>
    </citation>
    <scope>NUCLEOTIDE SEQUENCE [LARGE SCALE GENOMIC DNA]</scope>
    <source>
        <strain evidence="1 2">03BB102</strain>
    </source>
</reference>
<dbReference type="Gene3D" id="1.10.3750.10">
    <property type="entry name" value="YhaI-like"/>
    <property type="match status" value="1"/>
</dbReference>
<proteinExistence type="predicted"/>
<evidence type="ECO:0000313" key="2">
    <source>
        <dbReference type="Proteomes" id="UP000002210"/>
    </source>
</evidence>
<dbReference type="SUPFAM" id="SSF109915">
    <property type="entry name" value="Hypothetical protein YhaI"/>
    <property type="match status" value="1"/>
</dbReference>
<organism evidence="1 2">
    <name type="scientific">Bacillus cereus (strain 03BB102)</name>
    <dbReference type="NCBI Taxonomy" id="572264"/>
    <lineage>
        <taxon>Bacteria</taxon>
        <taxon>Bacillati</taxon>
        <taxon>Bacillota</taxon>
        <taxon>Bacilli</taxon>
        <taxon>Bacillales</taxon>
        <taxon>Bacillaceae</taxon>
        <taxon>Bacillus</taxon>
        <taxon>Bacillus cereus group</taxon>
    </lineage>
</organism>
<dbReference type="Proteomes" id="UP000002210">
    <property type="component" value="Chromosome"/>
</dbReference>
<dbReference type="AlphaFoldDB" id="A0A158RIW8"/>
<evidence type="ECO:0008006" key="3">
    <source>
        <dbReference type="Google" id="ProtNLM"/>
    </source>
</evidence>
<dbReference type="PATRIC" id="fig|572264.18.peg.4887"/>
<dbReference type="InterPro" id="IPR035945">
    <property type="entry name" value="YhaI-like_sf"/>
</dbReference>
<accession>A0A158RIW8</accession>